<dbReference type="Proteomes" id="UP000504635">
    <property type="component" value="Unplaced"/>
</dbReference>
<gene>
    <name evidence="3" type="primary">LOC115879358</name>
</gene>
<sequence length="134" mass="14923">MEKLASRALLKTITILFLIFVIFTCLVNCGRRTSSVSLQHPVASSRQVRSIEVEVLAAPFQDFCWSILSFIGENLKTIQTSILNAIMFILVGTFNGIWAILGVDAILMWFRQCLIPRLLVIIVPSISGLIVPQC</sequence>
<keyword evidence="1" id="KW-0472">Membrane</keyword>
<evidence type="ECO:0000313" key="2">
    <source>
        <dbReference type="Proteomes" id="UP000504635"/>
    </source>
</evidence>
<organism evidence="2 3">
    <name type="scientific">Sitophilus oryzae</name>
    <name type="common">Rice weevil</name>
    <name type="synonym">Curculio oryzae</name>
    <dbReference type="NCBI Taxonomy" id="7048"/>
    <lineage>
        <taxon>Eukaryota</taxon>
        <taxon>Metazoa</taxon>
        <taxon>Ecdysozoa</taxon>
        <taxon>Arthropoda</taxon>
        <taxon>Hexapoda</taxon>
        <taxon>Insecta</taxon>
        <taxon>Pterygota</taxon>
        <taxon>Neoptera</taxon>
        <taxon>Endopterygota</taxon>
        <taxon>Coleoptera</taxon>
        <taxon>Polyphaga</taxon>
        <taxon>Cucujiformia</taxon>
        <taxon>Curculionidae</taxon>
        <taxon>Dryophthorinae</taxon>
        <taxon>Sitophilus</taxon>
    </lineage>
</organism>
<proteinExistence type="predicted"/>
<keyword evidence="1" id="KW-1133">Transmembrane helix</keyword>
<keyword evidence="1" id="KW-0812">Transmembrane</keyword>
<dbReference type="KEGG" id="soy:115879358"/>
<feature type="transmembrane region" description="Helical" evidence="1">
    <location>
        <begin position="12"/>
        <end position="30"/>
    </location>
</feature>
<dbReference type="GeneID" id="115879358"/>
<name>A0A6J2XLQ2_SITOR</name>
<feature type="transmembrane region" description="Helical" evidence="1">
    <location>
        <begin position="114"/>
        <end position="131"/>
    </location>
</feature>
<accession>A0A6J2XLQ2</accession>
<dbReference type="InParanoid" id="A0A6J2XLQ2"/>
<evidence type="ECO:0000313" key="3">
    <source>
        <dbReference type="RefSeq" id="XP_030752001.1"/>
    </source>
</evidence>
<protein>
    <submittedName>
        <fullName evidence="3">Uncharacterized protein LOC115879358</fullName>
    </submittedName>
</protein>
<keyword evidence="2" id="KW-1185">Reference proteome</keyword>
<feature type="transmembrane region" description="Helical" evidence="1">
    <location>
        <begin position="83"/>
        <end position="107"/>
    </location>
</feature>
<dbReference type="AlphaFoldDB" id="A0A6J2XLQ2"/>
<reference evidence="3" key="1">
    <citation type="submission" date="2025-08" db="UniProtKB">
        <authorList>
            <consortium name="RefSeq"/>
        </authorList>
    </citation>
    <scope>IDENTIFICATION</scope>
    <source>
        <tissue evidence="3">Gonads</tissue>
    </source>
</reference>
<evidence type="ECO:0000256" key="1">
    <source>
        <dbReference type="SAM" id="Phobius"/>
    </source>
</evidence>
<dbReference type="RefSeq" id="XP_030752001.1">
    <property type="nucleotide sequence ID" value="XM_030896141.1"/>
</dbReference>